<proteinExistence type="predicted"/>
<comment type="caution">
    <text evidence="2">The sequence shown here is derived from an EMBL/GenBank/DDBJ whole genome shotgun (WGS) entry which is preliminary data.</text>
</comment>
<reference evidence="2 3" key="1">
    <citation type="submission" date="2019-10" db="EMBL/GenBank/DDBJ databases">
        <authorList>
            <consortium name="Melissa Lawson"/>
            <person name="O'neill I."/>
        </authorList>
    </citation>
    <scope>NUCLEOTIDE SEQUENCE [LARGE SCALE GENOMIC DNA]</scope>
    <source>
        <strain evidence="2">LH_658</strain>
    </source>
</reference>
<dbReference type="SMART" id="SM00635">
    <property type="entry name" value="BID_2"/>
    <property type="match status" value="1"/>
</dbReference>
<sequence>MLGITGQGNTYNLPNYVGELFAASREDTPLLSAIGGLTGGIATTSTLFEWQGYDLRDPDANRQRLEGADAPKGEERTRFHANNVVEIHQEAVEVSYTRQGATGQRNTDNMPVVQVGGTAIPADELSWQIQQQLKQIARDVEASFISGHFNNPTDNQSARSTRGLLEAITTNVMSTERTAAQLTTDDVLDLAQMAWDNGGIRESETRTIVVNSTLKRALTRCFVTDAKYQEQTRNVGGVNLQTIETDFGLFNIMLDPYMPKDQLLVLSLEQLAPRFLEIPGKGHFFAEPLAKTGASDKVQLYGEIGLQYGDQKAHALLTVAGGSASNTVKVAGVSLDKKTMGVKTKGTNTVKAIVVPDGASNKDVAWTVEPSDNSIATVKADTDKSVGVVTGVKAGNATVTATTSDGSKKASVKVTVTD</sequence>
<gene>
    <name evidence="2" type="ORF">BIFLH658_00138</name>
</gene>
<keyword evidence="3" id="KW-1185">Reference proteome</keyword>
<dbReference type="Pfam" id="PF17236">
    <property type="entry name" value="SU10_MCP"/>
    <property type="match status" value="1"/>
</dbReference>
<feature type="domain" description="BIG2" evidence="1">
    <location>
        <begin position="329"/>
        <end position="413"/>
    </location>
</feature>
<dbReference type="Gene3D" id="2.60.40.1080">
    <property type="match status" value="1"/>
</dbReference>
<dbReference type="InterPro" id="IPR008964">
    <property type="entry name" value="Invasin/intimin_cell_adhesion"/>
</dbReference>
<evidence type="ECO:0000313" key="2">
    <source>
        <dbReference type="EMBL" id="VWQ11792.1"/>
    </source>
</evidence>
<dbReference type="Pfam" id="PF02368">
    <property type="entry name" value="Big_2"/>
    <property type="match status" value="1"/>
</dbReference>
<dbReference type="Proteomes" id="UP000494211">
    <property type="component" value="Unassembled WGS sequence"/>
</dbReference>
<dbReference type="InterPro" id="IPR035198">
    <property type="entry name" value="SU10_MCP"/>
</dbReference>
<evidence type="ECO:0000259" key="1">
    <source>
        <dbReference type="SMART" id="SM00635"/>
    </source>
</evidence>
<accession>A0ABY6Y8H3</accession>
<name>A0ABY6Y8H3_BIFPS</name>
<dbReference type="RefSeq" id="WP_174767442.1">
    <property type="nucleotide sequence ID" value="NZ_CABWJV010000001.1"/>
</dbReference>
<dbReference type="InterPro" id="IPR003343">
    <property type="entry name" value="Big_2"/>
</dbReference>
<dbReference type="EMBL" id="CABWJV010000001">
    <property type="protein sequence ID" value="VWQ11792.1"/>
    <property type="molecule type" value="Genomic_DNA"/>
</dbReference>
<dbReference type="SUPFAM" id="SSF49373">
    <property type="entry name" value="Invasin/intimin cell-adhesion fragments"/>
    <property type="match status" value="1"/>
</dbReference>
<evidence type="ECO:0000313" key="3">
    <source>
        <dbReference type="Proteomes" id="UP000494211"/>
    </source>
</evidence>
<organism evidence="2 3">
    <name type="scientific">Bifidobacterium pseudocatenulatum</name>
    <dbReference type="NCBI Taxonomy" id="28026"/>
    <lineage>
        <taxon>Bacteria</taxon>
        <taxon>Bacillati</taxon>
        <taxon>Actinomycetota</taxon>
        <taxon>Actinomycetes</taxon>
        <taxon>Bifidobacteriales</taxon>
        <taxon>Bifidobacteriaceae</taxon>
        <taxon>Bifidobacterium</taxon>
    </lineage>
</organism>
<protein>
    <submittedName>
        <fullName evidence="2">Bacterial Ig-like domain (Group 2)</fullName>
    </submittedName>
</protein>